<evidence type="ECO:0000256" key="2">
    <source>
        <dbReference type="ARBA" id="ARBA00038261"/>
    </source>
</evidence>
<dbReference type="PRINTS" id="PR00081">
    <property type="entry name" value="GDHRDH"/>
</dbReference>
<dbReference type="Gene3D" id="3.40.50.720">
    <property type="entry name" value="NAD(P)-binding Rossmann-like Domain"/>
    <property type="match status" value="1"/>
</dbReference>
<dbReference type="PANTHER" id="PTHR43086:SF3">
    <property type="entry name" value="NADP-DEPENDENT 3-HYDROXY ACID DEHYDROGENASE YDFG"/>
    <property type="match status" value="1"/>
</dbReference>
<name>A0ABM0K866_APLCA</name>
<comment type="catalytic activity">
    <reaction evidence="10">
        <text>3-hydroxypropanoate + NADP(+) = 3-oxopropanoate + NADPH + H(+)</text>
        <dbReference type="Rhea" id="RHEA:26438"/>
        <dbReference type="ChEBI" id="CHEBI:15378"/>
        <dbReference type="ChEBI" id="CHEBI:16510"/>
        <dbReference type="ChEBI" id="CHEBI:33190"/>
        <dbReference type="ChEBI" id="CHEBI:57783"/>
        <dbReference type="ChEBI" id="CHEBI:58349"/>
        <dbReference type="EC" id="1.1.1.298"/>
    </reaction>
</comment>
<comment type="function">
    <text evidence="9">NADP-dependent dehydrogenase with broad substrate specificity acting on 3-hydroxy acids. Catalyzes the NADP-dependent oxidation of L-allo-threonine to L-2-amino-3-keto-butyrate, which is spontaneously decarboxylated into aminoacetone. Also acts on D-threonine, L-serine, D-serine, D-3-hydroxyisobutyrate, L-3-hydroxyisobutyrate, D-glycerate and L-glycerate. Able to catalyze the reduction of the malonic semialdehyde to 3-hydroxypropionic acid. YdfG is apparently supplementing RutE, the presumed malonic semialdehyde reductase involved in pyrimidine degradation since both are able to detoxify malonic semialdehyde.</text>
</comment>
<dbReference type="PRINTS" id="PR00080">
    <property type="entry name" value="SDRFAMILY"/>
</dbReference>
<dbReference type="InterPro" id="IPR020904">
    <property type="entry name" value="Sc_DH/Rdtase_CS"/>
</dbReference>
<evidence type="ECO:0000256" key="3">
    <source>
        <dbReference type="ARBA" id="ARBA00043812"/>
    </source>
</evidence>
<evidence type="ECO:0000313" key="12">
    <source>
        <dbReference type="Proteomes" id="UP000694888"/>
    </source>
</evidence>
<sequence length="251" mass="26455">MSETPSLSGKVAMITGASTGIGKASAVALAKLGVKVALAARSEDALQKAVEEITSQGGTAIGVKTDVTKRDQVKALAAETESKLGPVDIVVNSAGIWYYTLMTNLKEDAWEEMIDINCKGVLNSIGAVLDSMVKRKTGHIINISSDSGRRPFEGIAVYGGTKYFVEGMTACMRREVAQHGIRMTNVQPGKVATPGALKAPIDTAAVELYNTSTEVQVLDAEDVARAVVYAASQPSHVAVNEVLVQPLLRPV</sequence>
<dbReference type="CDD" id="cd05233">
    <property type="entry name" value="SDR_c"/>
    <property type="match status" value="1"/>
</dbReference>
<dbReference type="EC" id="1.1.1.381" evidence="5"/>
<evidence type="ECO:0000256" key="8">
    <source>
        <dbReference type="ARBA" id="ARBA00044349"/>
    </source>
</evidence>
<dbReference type="SMART" id="SM00822">
    <property type="entry name" value="PKS_KR"/>
    <property type="match status" value="1"/>
</dbReference>
<reference evidence="13" key="1">
    <citation type="submission" date="2025-08" db="UniProtKB">
        <authorList>
            <consortium name="RefSeq"/>
        </authorList>
    </citation>
    <scope>IDENTIFICATION</scope>
</reference>
<keyword evidence="1" id="KW-0560">Oxidoreductase</keyword>
<dbReference type="GeneID" id="101856226"/>
<feature type="domain" description="Ketoreductase" evidence="11">
    <location>
        <begin position="10"/>
        <end position="189"/>
    </location>
</feature>
<evidence type="ECO:0000313" key="13">
    <source>
        <dbReference type="RefSeq" id="XP_005111085.1"/>
    </source>
</evidence>
<dbReference type="InterPro" id="IPR002347">
    <property type="entry name" value="SDR_fam"/>
</dbReference>
<proteinExistence type="inferred from homology"/>
<evidence type="ECO:0000256" key="1">
    <source>
        <dbReference type="ARBA" id="ARBA00023002"/>
    </source>
</evidence>
<keyword evidence="12" id="KW-1185">Reference proteome</keyword>
<dbReference type="EC" id="1.1.1.298" evidence="4"/>
<evidence type="ECO:0000259" key="11">
    <source>
        <dbReference type="SMART" id="SM00822"/>
    </source>
</evidence>
<evidence type="ECO:0000256" key="7">
    <source>
        <dbReference type="ARBA" id="ARBA00044271"/>
    </source>
</evidence>
<dbReference type="InterPro" id="IPR036291">
    <property type="entry name" value="NAD(P)-bd_dom_sf"/>
</dbReference>
<accession>A0ABM0K866</accession>
<evidence type="ECO:0000256" key="6">
    <source>
        <dbReference type="ARBA" id="ARBA00044065"/>
    </source>
</evidence>
<organism evidence="12 13">
    <name type="scientific">Aplysia californica</name>
    <name type="common">California sea hare</name>
    <dbReference type="NCBI Taxonomy" id="6500"/>
    <lineage>
        <taxon>Eukaryota</taxon>
        <taxon>Metazoa</taxon>
        <taxon>Spiralia</taxon>
        <taxon>Lophotrochozoa</taxon>
        <taxon>Mollusca</taxon>
        <taxon>Gastropoda</taxon>
        <taxon>Heterobranchia</taxon>
        <taxon>Euthyneura</taxon>
        <taxon>Tectipleura</taxon>
        <taxon>Aplysiida</taxon>
        <taxon>Aplysioidea</taxon>
        <taxon>Aplysiidae</taxon>
        <taxon>Aplysia</taxon>
    </lineage>
</organism>
<dbReference type="PANTHER" id="PTHR43086">
    <property type="entry name" value="VERY-LONG-CHAIN 3-OXOOACYL-COA REDUCTASE"/>
    <property type="match status" value="1"/>
</dbReference>
<gene>
    <name evidence="13" type="primary">LOC101856226</name>
</gene>
<dbReference type="SUPFAM" id="SSF51735">
    <property type="entry name" value="NAD(P)-binding Rossmann-fold domains"/>
    <property type="match status" value="1"/>
</dbReference>
<evidence type="ECO:0000256" key="4">
    <source>
        <dbReference type="ARBA" id="ARBA00044050"/>
    </source>
</evidence>
<dbReference type="Pfam" id="PF00106">
    <property type="entry name" value="adh_short"/>
    <property type="match status" value="1"/>
</dbReference>
<comment type="catalytic activity">
    <reaction evidence="3">
        <text>L-allo-threonine + NADP(+) = aminoacetone + CO2 + NADPH</text>
        <dbReference type="Rhea" id="RHEA:43524"/>
        <dbReference type="ChEBI" id="CHEBI:16526"/>
        <dbReference type="ChEBI" id="CHEBI:57783"/>
        <dbReference type="ChEBI" id="CHEBI:58320"/>
        <dbReference type="ChEBI" id="CHEBI:58349"/>
        <dbReference type="ChEBI" id="CHEBI:58585"/>
        <dbReference type="EC" id="1.1.1.381"/>
    </reaction>
</comment>
<evidence type="ECO:0000256" key="10">
    <source>
        <dbReference type="ARBA" id="ARBA00047274"/>
    </source>
</evidence>
<dbReference type="RefSeq" id="XP_005111085.1">
    <property type="nucleotide sequence ID" value="XM_005111028.3"/>
</dbReference>
<dbReference type="InterPro" id="IPR057326">
    <property type="entry name" value="KR_dom"/>
</dbReference>
<dbReference type="PROSITE" id="PS00061">
    <property type="entry name" value="ADH_SHORT"/>
    <property type="match status" value="1"/>
</dbReference>
<evidence type="ECO:0000256" key="5">
    <source>
        <dbReference type="ARBA" id="ARBA00044059"/>
    </source>
</evidence>
<comment type="similarity">
    <text evidence="2">Belongs to the short-chain dehydrogenases/reductases (SDR) family. 17-beta-HSD 3 subfamily.</text>
</comment>
<evidence type="ECO:0000256" key="9">
    <source>
        <dbReference type="ARBA" id="ARBA00045650"/>
    </source>
</evidence>
<protein>
    <recommendedName>
        <fullName evidence="6">NADP-dependent 3-hydroxy acid dehydrogenase YdfG</fullName>
        <ecNumber evidence="4">1.1.1.298</ecNumber>
        <ecNumber evidence="5">1.1.1.381</ecNumber>
    </recommendedName>
    <alternativeName>
        <fullName evidence="8">L-allo-threonine dehydrogenase</fullName>
    </alternativeName>
    <alternativeName>
        <fullName evidence="7">Malonic semialdehyde reductase</fullName>
    </alternativeName>
</protein>
<dbReference type="Proteomes" id="UP000694888">
    <property type="component" value="Unplaced"/>
</dbReference>